<feature type="domain" description="HTH cro/C1-type" evidence="2">
    <location>
        <begin position="19"/>
        <end position="75"/>
    </location>
</feature>
<keyword evidence="4" id="KW-1185">Reference proteome</keyword>
<dbReference type="PROSITE" id="PS50943">
    <property type="entry name" value="HTH_CROC1"/>
    <property type="match status" value="1"/>
</dbReference>
<protein>
    <submittedName>
        <fullName evidence="3">Transcriptional regulator with XRE-family HTH domain</fullName>
    </submittedName>
</protein>
<feature type="region of interest" description="Disordered" evidence="1">
    <location>
        <begin position="1"/>
        <end position="23"/>
    </location>
</feature>
<dbReference type="SUPFAM" id="SSF47413">
    <property type="entry name" value="lambda repressor-like DNA-binding domains"/>
    <property type="match status" value="1"/>
</dbReference>
<dbReference type="Pfam" id="PF13560">
    <property type="entry name" value="HTH_31"/>
    <property type="match status" value="1"/>
</dbReference>
<sequence length="156" mass="16878">MATSDTDTGDLARATGAELKSHREQHGWSRRSLAIWSGRDCPVSTLASWEQGTRSMSLRQLDRAGHLYDIAPSELLRRAEHRISWAPGIPVDLDALAAVEVRSLIPAARWARYQIQAGGDSVRRLSVAEIASLAAQCGIATAELTLLLAPDAAVRP</sequence>
<organism evidence="3 4">
    <name type="scientific">Amycolatopsis lexingtonensis</name>
    <dbReference type="NCBI Taxonomy" id="218822"/>
    <lineage>
        <taxon>Bacteria</taxon>
        <taxon>Bacillati</taxon>
        <taxon>Actinomycetota</taxon>
        <taxon>Actinomycetes</taxon>
        <taxon>Pseudonocardiales</taxon>
        <taxon>Pseudonocardiaceae</taxon>
        <taxon>Amycolatopsis</taxon>
    </lineage>
</organism>
<gene>
    <name evidence="3" type="ORF">H4696_003425</name>
</gene>
<dbReference type="SMART" id="SM00530">
    <property type="entry name" value="HTH_XRE"/>
    <property type="match status" value="1"/>
</dbReference>
<accession>A0ABR9HZI4</accession>
<evidence type="ECO:0000313" key="4">
    <source>
        <dbReference type="Proteomes" id="UP000631670"/>
    </source>
</evidence>
<dbReference type="InterPro" id="IPR010982">
    <property type="entry name" value="Lambda_DNA-bd_dom_sf"/>
</dbReference>
<name>A0ABR9HZI4_9PSEU</name>
<dbReference type="InterPro" id="IPR001387">
    <property type="entry name" value="Cro/C1-type_HTH"/>
</dbReference>
<dbReference type="CDD" id="cd00093">
    <property type="entry name" value="HTH_XRE"/>
    <property type="match status" value="1"/>
</dbReference>
<dbReference type="EMBL" id="JADBEG010000001">
    <property type="protein sequence ID" value="MBE1496325.1"/>
    <property type="molecule type" value="Genomic_DNA"/>
</dbReference>
<evidence type="ECO:0000256" key="1">
    <source>
        <dbReference type="SAM" id="MobiDB-lite"/>
    </source>
</evidence>
<dbReference type="Proteomes" id="UP000631670">
    <property type="component" value="Unassembled WGS sequence"/>
</dbReference>
<proteinExistence type="predicted"/>
<dbReference type="RefSeq" id="WP_086863713.1">
    <property type="nucleotide sequence ID" value="NZ_JADBEG010000001.1"/>
</dbReference>
<dbReference type="Gene3D" id="1.10.260.40">
    <property type="entry name" value="lambda repressor-like DNA-binding domains"/>
    <property type="match status" value="1"/>
</dbReference>
<reference evidence="3 4" key="1">
    <citation type="submission" date="2020-10" db="EMBL/GenBank/DDBJ databases">
        <title>Sequencing the genomes of 1000 actinobacteria strains.</title>
        <authorList>
            <person name="Klenk H.-P."/>
        </authorList>
    </citation>
    <scope>NUCLEOTIDE SEQUENCE [LARGE SCALE GENOMIC DNA]</scope>
    <source>
        <strain evidence="3 4">DSM 44653</strain>
    </source>
</reference>
<comment type="caution">
    <text evidence="3">The sequence shown here is derived from an EMBL/GenBank/DDBJ whole genome shotgun (WGS) entry which is preliminary data.</text>
</comment>
<evidence type="ECO:0000313" key="3">
    <source>
        <dbReference type="EMBL" id="MBE1496325.1"/>
    </source>
</evidence>
<evidence type="ECO:0000259" key="2">
    <source>
        <dbReference type="PROSITE" id="PS50943"/>
    </source>
</evidence>